<dbReference type="OrthoDB" id="5403157at2759"/>
<organism evidence="2 3">
    <name type="scientific">Glutinoglossum americanum</name>
    <dbReference type="NCBI Taxonomy" id="1670608"/>
    <lineage>
        <taxon>Eukaryota</taxon>
        <taxon>Fungi</taxon>
        <taxon>Dikarya</taxon>
        <taxon>Ascomycota</taxon>
        <taxon>Pezizomycotina</taxon>
        <taxon>Geoglossomycetes</taxon>
        <taxon>Geoglossales</taxon>
        <taxon>Geoglossaceae</taxon>
        <taxon>Glutinoglossum</taxon>
    </lineage>
</organism>
<feature type="region of interest" description="Disordered" evidence="1">
    <location>
        <begin position="130"/>
        <end position="150"/>
    </location>
</feature>
<feature type="region of interest" description="Disordered" evidence="1">
    <location>
        <begin position="1"/>
        <end position="46"/>
    </location>
</feature>
<sequence>MTPASQIKPRKNGALKLGGLPRFHPANYQPPNTSSTLATAQGNTQRHYSDAQLQLLQYQRELIANATRGKTSASCARPVSPRLIPLGSPGPVTPLMLEEEGGYLVAGASNQSSVLGESGQKDLVERLIQEESMRQSEPQSERTALAGGRR</sequence>
<name>A0A9P8IES5_9PEZI</name>
<protein>
    <submittedName>
        <fullName evidence="2">Uncharacterized protein</fullName>
    </submittedName>
</protein>
<proteinExistence type="predicted"/>
<comment type="caution">
    <text evidence="2">The sequence shown here is derived from an EMBL/GenBank/DDBJ whole genome shotgun (WGS) entry which is preliminary data.</text>
</comment>
<dbReference type="Proteomes" id="UP000698800">
    <property type="component" value="Unassembled WGS sequence"/>
</dbReference>
<gene>
    <name evidence="2" type="ORF">FGG08_000763</name>
</gene>
<evidence type="ECO:0000256" key="1">
    <source>
        <dbReference type="SAM" id="MobiDB-lite"/>
    </source>
</evidence>
<evidence type="ECO:0000313" key="3">
    <source>
        <dbReference type="Proteomes" id="UP000698800"/>
    </source>
</evidence>
<dbReference type="EMBL" id="JAGHQL010000009">
    <property type="protein sequence ID" value="KAH0545151.1"/>
    <property type="molecule type" value="Genomic_DNA"/>
</dbReference>
<feature type="compositionally biased region" description="Polar residues" evidence="1">
    <location>
        <begin position="29"/>
        <end position="46"/>
    </location>
</feature>
<dbReference type="AlphaFoldDB" id="A0A9P8IES5"/>
<feature type="region of interest" description="Disordered" evidence="1">
    <location>
        <begin position="68"/>
        <end position="89"/>
    </location>
</feature>
<evidence type="ECO:0000313" key="2">
    <source>
        <dbReference type="EMBL" id="KAH0545151.1"/>
    </source>
</evidence>
<reference evidence="2" key="1">
    <citation type="submission" date="2021-03" db="EMBL/GenBank/DDBJ databases">
        <title>Comparative genomics and phylogenomic investigation of the class Geoglossomycetes provide insights into ecological specialization and systematics.</title>
        <authorList>
            <person name="Melie T."/>
            <person name="Pirro S."/>
            <person name="Miller A.N."/>
            <person name="Quandt A."/>
        </authorList>
    </citation>
    <scope>NUCLEOTIDE SEQUENCE</scope>
    <source>
        <strain evidence="2">GBOQ0MN5Z8</strain>
    </source>
</reference>
<accession>A0A9P8IES5</accession>
<keyword evidence="3" id="KW-1185">Reference proteome</keyword>